<proteinExistence type="predicted"/>
<gene>
    <name evidence="1" type="ORF">ABH943_008705</name>
</gene>
<evidence type="ECO:0000313" key="1">
    <source>
        <dbReference type="EMBL" id="MFK4448661.1"/>
    </source>
</evidence>
<dbReference type="Proteomes" id="UP001620514">
    <property type="component" value="Unassembled WGS sequence"/>
</dbReference>
<accession>A0ABW8N1X1</accession>
<name>A0ABW8N1X1_9BURK</name>
<comment type="caution">
    <text evidence="1">The sequence shown here is derived from an EMBL/GenBank/DDBJ whole genome shotgun (WGS) entry which is preliminary data.</text>
</comment>
<sequence>MLAQRKPIEIASRRVKRLMQDSAQIRSFGSHEQRAKNTLPCPKLVGNDRGLRMDPTAHASRAQFPSSSLYGLNLTEYVNIPRKIGGLAYERAMNALTHGGLYPEDLAVGALNHIDRAVLSVLEEDRSIRLEAAVQVSESKLEGDVDSVFRLYINPLGRLHIRPIEDELVEYAEAEIPVVLGTVRLNRDQSKTVGTRVAAYRETEARAFHQIKEALDGVVESGQIETVLEAVIDHVEHVESVCFYVGDRFYALIDRYVNLIDDKRNPGYLSRLRDVEYQDWTSDEVLVVAALHALFTSGRSVRFEEFNGALLSASALLKRLSELATAYEMAGNEVSVDETLGLFARAEAIRQQTLRAPGKSWLRYRWIYGLNFQKTEKILPTACSDEPEDQWWIEFGTLFTELVGATPQTVPSEAVGITQLAYAAIARDATRGASLVTHEGVSTGNPAGASQGWLEFLMERIVASAVLAVRADYGMSSSLRVPEILNVYDEDVLRTVIHSLTPASFFTCFVGYDLARRVGETEALAIASSVQKRMQFNRWHFIPGNLERPLIFKGRHWYYPPLIPDIAEHSDMHRAAHNRARVKYSIRCPGPDMSRPALSIANHRYRGFYDVRVVRMEGHAFSTADMLRVRKRTLWLEAVYGAWVAYLCSPGASSLSIHGFQAGRYLDIDPLTSLETVEA</sequence>
<dbReference type="EMBL" id="JBIYDN010000057">
    <property type="protein sequence ID" value="MFK4448661.1"/>
    <property type="molecule type" value="Genomic_DNA"/>
</dbReference>
<keyword evidence="2" id="KW-1185">Reference proteome</keyword>
<dbReference type="RefSeq" id="WP_404615130.1">
    <property type="nucleotide sequence ID" value="NZ_JBIYDN010000057.1"/>
</dbReference>
<evidence type="ECO:0000313" key="2">
    <source>
        <dbReference type="Proteomes" id="UP001620514"/>
    </source>
</evidence>
<organism evidence="1 2">
    <name type="scientific">Caballeronia udeis</name>
    <dbReference type="NCBI Taxonomy" id="1232866"/>
    <lineage>
        <taxon>Bacteria</taxon>
        <taxon>Pseudomonadati</taxon>
        <taxon>Pseudomonadota</taxon>
        <taxon>Betaproteobacteria</taxon>
        <taxon>Burkholderiales</taxon>
        <taxon>Burkholderiaceae</taxon>
        <taxon>Caballeronia</taxon>
    </lineage>
</organism>
<protein>
    <submittedName>
        <fullName evidence="1">Uncharacterized protein</fullName>
    </submittedName>
</protein>
<reference evidence="1 2" key="1">
    <citation type="submission" date="2024-11" db="EMBL/GenBank/DDBJ databases">
        <title>Using genomics to understand microbial adaptation to soil warming.</title>
        <authorList>
            <person name="Deangelis K.M. PhD."/>
        </authorList>
    </citation>
    <scope>NUCLEOTIDE SEQUENCE [LARGE SCALE GENOMIC DNA]</scope>
    <source>
        <strain evidence="1 2">GAS97</strain>
    </source>
</reference>